<keyword evidence="2" id="KW-1185">Reference proteome</keyword>
<comment type="caution">
    <text evidence="1">The sequence shown here is derived from an EMBL/GenBank/DDBJ whole genome shotgun (WGS) entry which is preliminary data.</text>
</comment>
<dbReference type="AlphaFoldDB" id="A0A9P5NXF2"/>
<organism evidence="1 2">
    <name type="scientific">Gymnopilus junonius</name>
    <name type="common">Spectacular rustgill mushroom</name>
    <name type="synonym">Gymnopilus spectabilis subsp. junonius</name>
    <dbReference type="NCBI Taxonomy" id="109634"/>
    <lineage>
        <taxon>Eukaryota</taxon>
        <taxon>Fungi</taxon>
        <taxon>Dikarya</taxon>
        <taxon>Basidiomycota</taxon>
        <taxon>Agaricomycotina</taxon>
        <taxon>Agaricomycetes</taxon>
        <taxon>Agaricomycetidae</taxon>
        <taxon>Agaricales</taxon>
        <taxon>Agaricineae</taxon>
        <taxon>Hymenogastraceae</taxon>
        <taxon>Gymnopilus</taxon>
    </lineage>
</organism>
<evidence type="ECO:0000313" key="2">
    <source>
        <dbReference type="Proteomes" id="UP000724874"/>
    </source>
</evidence>
<reference evidence="1" key="1">
    <citation type="submission" date="2020-11" db="EMBL/GenBank/DDBJ databases">
        <authorList>
            <consortium name="DOE Joint Genome Institute"/>
            <person name="Ahrendt S."/>
            <person name="Riley R."/>
            <person name="Andreopoulos W."/>
            <person name="LaButti K."/>
            <person name="Pangilinan J."/>
            <person name="Ruiz-duenas F.J."/>
            <person name="Barrasa J.M."/>
            <person name="Sanchez-Garcia M."/>
            <person name="Camarero S."/>
            <person name="Miyauchi S."/>
            <person name="Serrano A."/>
            <person name="Linde D."/>
            <person name="Babiker R."/>
            <person name="Drula E."/>
            <person name="Ayuso-Fernandez I."/>
            <person name="Pacheco R."/>
            <person name="Padilla G."/>
            <person name="Ferreira P."/>
            <person name="Barriuso J."/>
            <person name="Kellner H."/>
            <person name="Castanera R."/>
            <person name="Alfaro M."/>
            <person name="Ramirez L."/>
            <person name="Pisabarro A.G."/>
            <person name="Kuo A."/>
            <person name="Tritt A."/>
            <person name="Lipzen A."/>
            <person name="He G."/>
            <person name="Yan M."/>
            <person name="Ng V."/>
            <person name="Cullen D."/>
            <person name="Martin F."/>
            <person name="Rosso M.-N."/>
            <person name="Henrissat B."/>
            <person name="Hibbett D."/>
            <person name="Martinez A.T."/>
            <person name="Grigoriev I.V."/>
        </authorList>
    </citation>
    <scope>NUCLEOTIDE SEQUENCE</scope>
    <source>
        <strain evidence="1">AH 44721</strain>
    </source>
</reference>
<proteinExistence type="predicted"/>
<accession>A0A9P5NXF2</accession>
<dbReference type="OrthoDB" id="3365698at2759"/>
<name>A0A9P5NXF2_GYMJU</name>
<protein>
    <recommendedName>
        <fullName evidence="3">F-box domain-containing protein</fullName>
    </recommendedName>
</protein>
<dbReference type="EMBL" id="JADNYJ010000011">
    <property type="protein sequence ID" value="KAF8908594.1"/>
    <property type="molecule type" value="Genomic_DNA"/>
</dbReference>
<sequence>MNGRGHSGMCHNRTNDGKSCQSCIELERIEAQIVETQEALDRLHAKHLEIQTKANHSHDSLMRRLPPEIVANVFQLYLPTLPADNNLRNMGVYAMKPPLILGAVCRAWRQITLTTPQLWNFVKMKLTYTYDLRGRCDYAQKRLARSGELPITICLDIEPAIYAFDTVHDLLDAIIQCSDRWHVLDLRCHSSAFFHIANQVRATPILHTLRLRVADVPLISQCSLRISDATPEIIDLHGAMLINAIDANWIRHHIWSVAHFPALSRLTTNIFPFLLQSLSTTEYRSSSLKVSIVIHQGYL</sequence>
<evidence type="ECO:0008006" key="3">
    <source>
        <dbReference type="Google" id="ProtNLM"/>
    </source>
</evidence>
<gene>
    <name evidence="1" type="ORF">CPB84DRAFT_167146</name>
</gene>
<dbReference type="Proteomes" id="UP000724874">
    <property type="component" value="Unassembled WGS sequence"/>
</dbReference>
<evidence type="ECO:0000313" key="1">
    <source>
        <dbReference type="EMBL" id="KAF8908594.1"/>
    </source>
</evidence>